<keyword evidence="3" id="KW-1185">Reference proteome</keyword>
<dbReference type="EMBL" id="BAAAXZ010000085">
    <property type="protein sequence ID" value="GAA2926017.1"/>
    <property type="molecule type" value="Genomic_DNA"/>
</dbReference>
<comment type="caution">
    <text evidence="2">The sequence shown here is derived from an EMBL/GenBank/DDBJ whole genome shotgun (WGS) entry which is preliminary data.</text>
</comment>
<proteinExistence type="predicted"/>
<organism evidence="2 3">
    <name type="scientific">Streptomyces thioluteus</name>
    <dbReference type="NCBI Taxonomy" id="66431"/>
    <lineage>
        <taxon>Bacteria</taxon>
        <taxon>Bacillati</taxon>
        <taxon>Actinomycetota</taxon>
        <taxon>Actinomycetes</taxon>
        <taxon>Kitasatosporales</taxon>
        <taxon>Streptomycetaceae</taxon>
        <taxon>Streptomyces</taxon>
    </lineage>
</organism>
<feature type="compositionally biased region" description="Basic and acidic residues" evidence="1">
    <location>
        <begin position="123"/>
        <end position="133"/>
    </location>
</feature>
<accession>A0ABP6J969</accession>
<feature type="region of interest" description="Disordered" evidence="1">
    <location>
        <begin position="82"/>
        <end position="238"/>
    </location>
</feature>
<evidence type="ECO:0000256" key="1">
    <source>
        <dbReference type="SAM" id="MobiDB-lite"/>
    </source>
</evidence>
<sequence>MGETATVTQPVIAAASSRLPVAGVVHGAAQPRTATAAATHRVERDLDGTVQAEAEQEAVQGLVGEAVRLVAEAGAGEVVDPVRPGVVRRRGPGEGGGGGERRPRGDGRAAAVGEPEQGDEEQDGRLEGGREAAEDTGGAAGARREPGQATGGHDEEDGQDAGLAEGEGVADGQREHGEAHRDGRGEQGRAPGERSGQRAGGDEREGDDEQQGADRPADAETVLGGAGERSEDETPERGAGELVVVVEGTARAQHAVVPYPGGEFGEPAFGRPAQDDGGLTDGQDAGDQPEGAQRQDGPRARTRRTCRSAPFCIHHAPAAPPVDLLGHSRRALCDLTESWRTPAGHPQVTYNLPQMA</sequence>
<protein>
    <submittedName>
        <fullName evidence="2">Uncharacterized protein</fullName>
    </submittedName>
</protein>
<dbReference type="Proteomes" id="UP001501102">
    <property type="component" value="Unassembled WGS sequence"/>
</dbReference>
<evidence type="ECO:0000313" key="2">
    <source>
        <dbReference type="EMBL" id="GAA2926017.1"/>
    </source>
</evidence>
<feature type="compositionally biased region" description="Basic and acidic residues" evidence="1">
    <location>
        <begin position="172"/>
        <end position="203"/>
    </location>
</feature>
<name>A0ABP6J969_STRTU</name>
<reference evidence="3" key="1">
    <citation type="journal article" date="2019" name="Int. J. Syst. Evol. Microbiol.">
        <title>The Global Catalogue of Microorganisms (GCM) 10K type strain sequencing project: providing services to taxonomists for standard genome sequencing and annotation.</title>
        <authorList>
            <consortium name="The Broad Institute Genomics Platform"/>
            <consortium name="The Broad Institute Genome Sequencing Center for Infectious Disease"/>
            <person name="Wu L."/>
            <person name="Ma J."/>
        </authorList>
    </citation>
    <scope>NUCLEOTIDE SEQUENCE [LARGE SCALE GENOMIC DNA]</scope>
    <source>
        <strain evidence="3">JCM 4087</strain>
    </source>
</reference>
<gene>
    <name evidence="2" type="ORF">GCM10020221_22430</name>
</gene>
<feature type="region of interest" description="Disordered" evidence="1">
    <location>
        <begin position="257"/>
        <end position="302"/>
    </location>
</feature>
<evidence type="ECO:0000313" key="3">
    <source>
        <dbReference type="Proteomes" id="UP001501102"/>
    </source>
</evidence>